<dbReference type="InterPro" id="IPR006068">
    <property type="entry name" value="ATPase_P-typ_cation-transptr_C"/>
</dbReference>
<dbReference type="InterPro" id="IPR059000">
    <property type="entry name" value="ATPase_P-type_domA"/>
</dbReference>
<dbReference type="PANTHER" id="PTHR43294">
    <property type="entry name" value="SODIUM/POTASSIUM-TRANSPORTING ATPASE SUBUNIT ALPHA"/>
    <property type="match status" value="1"/>
</dbReference>
<feature type="transmembrane region" description="Helical" evidence="13">
    <location>
        <begin position="273"/>
        <end position="295"/>
    </location>
</feature>
<dbReference type="InterPro" id="IPR001757">
    <property type="entry name" value="P_typ_ATPase"/>
</dbReference>
<dbReference type="Gene3D" id="3.40.1110.10">
    <property type="entry name" value="Calcium-transporting ATPase, cytoplasmic domain N"/>
    <property type="match status" value="1"/>
</dbReference>
<evidence type="ECO:0000256" key="4">
    <source>
        <dbReference type="ARBA" id="ARBA00022553"/>
    </source>
</evidence>
<comment type="subcellular location">
    <subcellularLocation>
        <location evidence="1">Cell membrane</location>
        <topology evidence="1">Multi-pass membrane protein</topology>
    </subcellularLocation>
</comment>
<dbReference type="GO" id="GO:0005524">
    <property type="term" value="F:ATP binding"/>
    <property type="evidence" value="ECO:0007669"/>
    <property type="project" value="UniProtKB-KW"/>
</dbReference>
<keyword evidence="9" id="KW-1278">Translocase</keyword>
<dbReference type="SUPFAM" id="SSF81660">
    <property type="entry name" value="Metal cation-transporting ATPase, ATP-binding domain N"/>
    <property type="match status" value="1"/>
</dbReference>
<evidence type="ECO:0000256" key="8">
    <source>
        <dbReference type="ARBA" id="ARBA00022842"/>
    </source>
</evidence>
<comment type="caution">
    <text evidence="15">The sequence shown here is derived from an EMBL/GenBank/DDBJ whole genome shotgun (WGS) entry which is preliminary data.</text>
</comment>
<dbReference type="InterPro" id="IPR004014">
    <property type="entry name" value="ATPase_P-typ_cation-transptr_N"/>
</dbReference>
<evidence type="ECO:0000256" key="13">
    <source>
        <dbReference type="SAM" id="Phobius"/>
    </source>
</evidence>
<dbReference type="Pfam" id="PF13246">
    <property type="entry name" value="Cation_ATPase"/>
    <property type="match status" value="1"/>
</dbReference>
<evidence type="ECO:0000256" key="11">
    <source>
        <dbReference type="ARBA" id="ARBA00023136"/>
    </source>
</evidence>
<dbReference type="Proteomes" id="UP000292039">
    <property type="component" value="Unassembled WGS sequence"/>
</dbReference>
<feature type="transmembrane region" description="Helical" evidence="13">
    <location>
        <begin position="751"/>
        <end position="771"/>
    </location>
</feature>
<dbReference type="InterPro" id="IPR036412">
    <property type="entry name" value="HAD-like_sf"/>
</dbReference>
<feature type="transmembrane region" description="Helical" evidence="13">
    <location>
        <begin position="301"/>
        <end position="326"/>
    </location>
</feature>
<evidence type="ECO:0000256" key="12">
    <source>
        <dbReference type="SAM" id="MobiDB-lite"/>
    </source>
</evidence>
<dbReference type="PROSITE" id="PS00154">
    <property type="entry name" value="ATPASE_E1_E2"/>
    <property type="match status" value="1"/>
</dbReference>
<accession>A0A4Q7MVR5</accession>
<keyword evidence="3" id="KW-1003">Cell membrane</keyword>
<dbReference type="Pfam" id="PF00690">
    <property type="entry name" value="Cation_ATPase_N"/>
    <property type="match status" value="1"/>
</dbReference>
<feature type="transmembrane region" description="Helical" evidence="13">
    <location>
        <begin position="826"/>
        <end position="846"/>
    </location>
</feature>
<comment type="similarity">
    <text evidence="2">Belongs to the cation transport ATPase (P-type) (TC 3.A.3) family. Type IIA subfamily.</text>
</comment>
<dbReference type="InterPro" id="IPR023298">
    <property type="entry name" value="ATPase_P-typ_TM_dom_sf"/>
</dbReference>
<dbReference type="GO" id="GO:0030007">
    <property type="term" value="P:intracellular potassium ion homeostasis"/>
    <property type="evidence" value="ECO:0007669"/>
    <property type="project" value="TreeGrafter"/>
</dbReference>
<feature type="transmembrane region" description="Helical" evidence="13">
    <location>
        <begin position="728"/>
        <end position="745"/>
    </location>
</feature>
<proteinExistence type="inferred from homology"/>
<keyword evidence="10 13" id="KW-1133">Transmembrane helix</keyword>
<dbReference type="GO" id="GO:0005391">
    <property type="term" value="F:P-type sodium:potassium-exchanging transporter activity"/>
    <property type="evidence" value="ECO:0007669"/>
    <property type="project" value="TreeGrafter"/>
</dbReference>
<gene>
    <name evidence="15" type="ORF">EV679_0014</name>
</gene>
<dbReference type="GO" id="GO:0006883">
    <property type="term" value="P:intracellular sodium ion homeostasis"/>
    <property type="evidence" value="ECO:0007669"/>
    <property type="project" value="TreeGrafter"/>
</dbReference>
<dbReference type="Pfam" id="PF00122">
    <property type="entry name" value="E1-E2_ATPase"/>
    <property type="match status" value="1"/>
</dbReference>
<keyword evidence="4" id="KW-0597">Phosphoprotein</keyword>
<keyword evidence="6" id="KW-0547">Nucleotide-binding</keyword>
<dbReference type="Pfam" id="PF00689">
    <property type="entry name" value="Cation_ATPase_C"/>
    <property type="match status" value="1"/>
</dbReference>
<dbReference type="FunFam" id="3.40.50.1000:FF:000028">
    <property type="entry name" value="Calcium-transporting P-type ATPase, putative"/>
    <property type="match status" value="1"/>
</dbReference>
<dbReference type="InterPro" id="IPR023299">
    <property type="entry name" value="ATPase_P-typ_cyto_dom_N"/>
</dbReference>
<evidence type="ECO:0000256" key="2">
    <source>
        <dbReference type="ARBA" id="ARBA00005675"/>
    </source>
</evidence>
<dbReference type="FunFam" id="2.70.150.10:FF:000160">
    <property type="entry name" value="Sarcoplasmic/endoplasmic reticulum calcium ATPase 1"/>
    <property type="match status" value="1"/>
</dbReference>
<evidence type="ECO:0000256" key="10">
    <source>
        <dbReference type="ARBA" id="ARBA00022989"/>
    </source>
</evidence>
<dbReference type="InterPro" id="IPR023214">
    <property type="entry name" value="HAD_sf"/>
</dbReference>
<evidence type="ECO:0000313" key="16">
    <source>
        <dbReference type="Proteomes" id="UP000292039"/>
    </source>
</evidence>
<keyword evidence="8" id="KW-0460">Magnesium</keyword>
<dbReference type="GO" id="GO:1902600">
    <property type="term" value="P:proton transmembrane transport"/>
    <property type="evidence" value="ECO:0007669"/>
    <property type="project" value="TreeGrafter"/>
</dbReference>
<dbReference type="PRINTS" id="PR00120">
    <property type="entry name" value="HATPASE"/>
</dbReference>
<dbReference type="Gene3D" id="2.70.150.10">
    <property type="entry name" value="Calcium-transporting ATPase, cytoplasmic transduction domain A"/>
    <property type="match status" value="1"/>
</dbReference>
<dbReference type="InterPro" id="IPR008250">
    <property type="entry name" value="ATPase_P-typ_transduc_dom_A_sf"/>
</dbReference>
<dbReference type="SFLD" id="SFLDF00027">
    <property type="entry name" value="p-type_atpase"/>
    <property type="match status" value="1"/>
</dbReference>
<evidence type="ECO:0000256" key="6">
    <source>
        <dbReference type="ARBA" id="ARBA00022741"/>
    </source>
</evidence>
<dbReference type="NCBIfam" id="TIGR01494">
    <property type="entry name" value="ATPase_P-type"/>
    <property type="match status" value="2"/>
</dbReference>
<reference evidence="15 16" key="1">
    <citation type="submission" date="2019-02" db="EMBL/GenBank/DDBJ databases">
        <title>Genomic Encyclopedia of Type Strains, Phase IV (KMG-IV): sequencing the most valuable type-strain genomes for metagenomic binning, comparative biology and taxonomic classification.</title>
        <authorList>
            <person name="Goeker M."/>
        </authorList>
    </citation>
    <scope>NUCLEOTIDE SEQUENCE [LARGE SCALE GENOMIC DNA]</scope>
    <source>
        <strain evidence="15 16">DSM 16618</strain>
    </source>
</reference>
<dbReference type="InterPro" id="IPR050510">
    <property type="entry name" value="Cation_transp_ATPase_P-type"/>
</dbReference>
<evidence type="ECO:0000256" key="5">
    <source>
        <dbReference type="ARBA" id="ARBA00022692"/>
    </source>
</evidence>
<dbReference type="PANTHER" id="PTHR43294:SF21">
    <property type="entry name" value="CATION TRANSPORTING ATPASE"/>
    <property type="match status" value="1"/>
</dbReference>
<dbReference type="InterPro" id="IPR018303">
    <property type="entry name" value="ATPase_P-typ_P_site"/>
</dbReference>
<sequence length="925" mass="97469">MQQRGQEPVSGPEDTEAAGGRLARPGHEGAASIWHAMPVDDVLASLQSGPEGLDGAQAAQRLKTYGPNRLPLAAGKPAWRRFLLQFHNSLIYLLLVGAAVSLALGHGVDAAVIVLVVVVNAVTGFIQEGRAQQAMESIRRLIAPHATVLRDGGRMVCDAADLVPGDIVLLEPGDRVTADLRLLRSRGLMVDEAILTGESVNASKQVAVSMVDAPLGDRDGMAFSGTLVVAGMGAGVVVATGARTEIGRISTLMHEVEVISTPLLRQVDRFSRVFGVAVLVCAVLLFVFAVGVRGYGALDALMAVVSLAVAVVPEGLLAVMTITLAIGVQRMARRQAIVRRLPAVETLGATSIICSDKTGTLTRNEMTAQRVVMADACWQASGQGYAPQGELLAQAGGADVEQAGALLRCGLLCNDAGLHQDEGGAWSVRGDTMEGALLALAAKGGLDAGLERLAWPRLDEIPFDARYAYMATLHGDAAGSGVRLLCLKGAPEKVLGRCATQRTAGGETPLDRAYWDGQIAALAEQGQRVLGFAMRELGPEDALSLNPDELAADFVLLGVIGFIDPPRDEALAAVRDCRSAGIEVKMITGDHAATALAIARQLGLRDQPEVLGAAELDRISDADLPDAAQRTTVFARATPEHKLRIVRALQARGAVVAMTGDGVNDAPALKQADVGVAMGGKGTEAAKEASEIVLADDNFASIVAAVKEGRTVYDNLTKVISWTLPTNGGEVMVVILALMMGWVLPMSTAQILWINLATTVTLGLVLAFEPAEPGVMARRPRPAGQPLLSGFLLWRVGFVSFLFMIGALGIFLFLQARGAPLEVARTAVVNVIVVMEVAYLFSVRYLHMRSFNWQGIKGTPAVALALVVVTAGQLLLTYAPAMQRWFQTAALSPGQVVAVLAVGLALFTLLELEKAVARRWLGEVV</sequence>
<dbReference type="SUPFAM" id="SSF56784">
    <property type="entry name" value="HAD-like"/>
    <property type="match status" value="1"/>
</dbReference>
<evidence type="ECO:0000256" key="3">
    <source>
        <dbReference type="ARBA" id="ARBA00022475"/>
    </source>
</evidence>
<feature type="transmembrane region" description="Helical" evidence="13">
    <location>
        <begin position="885"/>
        <end position="910"/>
    </location>
</feature>
<dbReference type="SFLD" id="SFLDG00002">
    <property type="entry name" value="C1.7:_P-type_atpase_like"/>
    <property type="match status" value="1"/>
</dbReference>
<evidence type="ECO:0000256" key="9">
    <source>
        <dbReference type="ARBA" id="ARBA00022967"/>
    </source>
</evidence>
<feature type="domain" description="Cation-transporting P-type ATPase N-terminal" evidence="14">
    <location>
        <begin position="33"/>
        <end position="106"/>
    </location>
</feature>
<dbReference type="PRINTS" id="PR00119">
    <property type="entry name" value="CATATPASE"/>
</dbReference>
<dbReference type="GO" id="GO:0005886">
    <property type="term" value="C:plasma membrane"/>
    <property type="evidence" value="ECO:0007669"/>
    <property type="project" value="UniProtKB-SubCell"/>
</dbReference>
<evidence type="ECO:0000313" key="15">
    <source>
        <dbReference type="EMBL" id="RZS72833.1"/>
    </source>
</evidence>
<feature type="region of interest" description="Disordered" evidence="12">
    <location>
        <begin position="1"/>
        <end position="25"/>
    </location>
</feature>
<dbReference type="InterPro" id="IPR044492">
    <property type="entry name" value="P_typ_ATPase_HD_dom"/>
</dbReference>
<dbReference type="GO" id="GO:0016887">
    <property type="term" value="F:ATP hydrolysis activity"/>
    <property type="evidence" value="ECO:0007669"/>
    <property type="project" value="InterPro"/>
</dbReference>
<dbReference type="GO" id="GO:1990573">
    <property type="term" value="P:potassium ion import across plasma membrane"/>
    <property type="evidence" value="ECO:0007669"/>
    <property type="project" value="TreeGrafter"/>
</dbReference>
<keyword evidence="5 13" id="KW-0812">Transmembrane</keyword>
<dbReference type="Gene3D" id="3.40.50.1000">
    <property type="entry name" value="HAD superfamily/HAD-like"/>
    <property type="match status" value="1"/>
</dbReference>
<feature type="transmembrane region" description="Helical" evidence="13">
    <location>
        <begin position="858"/>
        <end position="879"/>
    </location>
</feature>
<protein>
    <submittedName>
        <fullName evidence="15">P-type E1-E2 ATPase</fullName>
    </submittedName>
</protein>
<name>A0A4Q7MVR5_9BURK</name>
<feature type="transmembrane region" description="Helical" evidence="13">
    <location>
        <begin position="792"/>
        <end position="814"/>
    </location>
</feature>
<keyword evidence="7" id="KW-0067">ATP-binding</keyword>
<evidence type="ECO:0000256" key="7">
    <source>
        <dbReference type="ARBA" id="ARBA00022840"/>
    </source>
</evidence>
<dbReference type="GO" id="GO:0036376">
    <property type="term" value="P:sodium ion export across plasma membrane"/>
    <property type="evidence" value="ECO:0007669"/>
    <property type="project" value="TreeGrafter"/>
</dbReference>
<feature type="transmembrane region" description="Helical" evidence="13">
    <location>
        <begin position="86"/>
        <end position="104"/>
    </location>
</feature>
<evidence type="ECO:0000259" key="14">
    <source>
        <dbReference type="SMART" id="SM00831"/>
    </source>
</evidence>
<dbReference type="SUPFAM" id="SSF81653">
    <property type="entry name" value="Calcium ATPase, transduction domain A"/>
    <property type="match status" value="1"/>
</dbReference>
<keyword evidence="11 13" id="KW-0472">Membrane</keyword>
<dbReference type="SUPFAM" id="SSF81665">
    <property type="entry name" value="Calcium ATPase, transmembrane domain M"/>
    <property type="match status" value="1"/>
</dbReference>
<dbReference type="SMART" id="SM00831">
    <property type="entry name" value="Cation_ATPase_N"/>
    <property type="match status" value="1"/>
</dbReference>
<evidence type="ECO:0000256" key="1">
    <source>
        <dbReference type="ARBA" id="ARBA00004651"/>
    </source>
</evidence>
<dbReference type="EMBL" id="SGWZ01000001">
    <property type="protein sequence ID" value="RZS72833.1"/>
    <property type="molecule type" value="Genomic_DNA"/>
</dbReference>
<dbReference type="AlphaFoldDB" id="A0A4Q7MVR5"/>
<organism evidence="15 16">
    <name type="scientific">Kerstersia gyiorum</name>
    <dbReference type="NCBI Taxonomy" id="206506"/>
    <lineage>
        <taxon>Bacteria</taxon>
        <taxon>Pseudomonadati</taxon>
        <taxon>Pseudomonadota</taxon>
        <taxon>Betaproteobacteria</taxon>
        <taxon>Burkholderiales</taxon>
        <taxon>Alcaligenaceae</taxon>
        <taxon>Kerstersia</taxon>
    </lineage>
</organism>
<dbReference type="Gene3D" id="1.20.1110.10">
    <property type="entry name" value="Calcium-transporting ATPase, transmembrane domain"/>
    <property type="match status" value="1"/>
</dbReference>
<dbReference type="SFLD" id="SFLDS00003">
    <property type="entry name" value="Haloacid_Dehalogenase"/>
    <property type="match status" value="1"/>
</dbReference>